<proteinExistence type="predicted"/>
<comment type="caution">
    <text evidence="1">The sequence shown here is derived from an EMBL/GenBank/DDBJ whole genome shotgun (WGS) entry which is preliminary data.</text>
</comment>
<gene>
    <name evidence="1" type="ORF">AO067_08195</name>
</gene>
<protein>
    <submittedName>
        <fullName evidence="1">Uncharacterized protein</fullName>
    </submittedName>
</protein>
<dbReference type="Proteomes" id="UP000053048">
    <property type="component" value="Unassembled WGS sequence"/>
</dbReference>
<organism evidence="1 2">
    <name type="scientific">Pseudomonas viridiflava ICMP 13104</name>
    <dbReference type="NCBI Taxonomy" id="1198305"/>
    <lineage>
        <taxon>Bacteria</taxon>
        <taxon>Pseudomonadati</taxon>
        <taxon>Pseudomonadota</taxon>
        <taxon>Gammaproteobacteria</taxon>
        <taxon>Pseudomonadales</taxon>
        <taxon>Pseudomonadaceae</taxon>
        <taxon>Pseudomonas</taxon>
    </lineage>
</organism>
<sequence>MAEGIAIVKRDVEVVGRPGRDVRGVGRISVATIKAVGEKEFPVKKPGPVIYFQVWEEKTLPRNGKPGNDYHAEIVPYTDAGRTLARARVTPAYSKMLSKALHVFELDRKGGVVSETHPEEMP</sequence>
<accession>A0A0W0IG14</accession>
<evidence type="ECO:0000313" key="2">
    <source>
        <dbReference type="Proteomes" id="UP000053048"/>
    </source>
</evidence>
<dbReference type="EMBL" id="LKEJ01000007">
    <property type="protein sequence ID" value="KTB72051.1"/>
    <property type="molecule type" value="Genomic_DNA"/>
</dbReference>
<reference evidence="1 2" key="1">
    <citation type="submission" date="2015-09" db="EMBL/GenBank/DDBJ databases">
        <title>Genome sequence of ICMP 13104.</title>
        <authorList>
            <person name="Visnovsky S."/>
            <person name="Lu A."/>
            <person name="Panda P."/>
            <person name="Pitman A."/>
        </authorList>
    </citation>
    <scope>NUCLEOTIDE SEQUENCE [LARGE SCALE GENOMIC DNA]</scope>
    <source>
        <strain evidence="1 2">ICMP 13104</strain>
    </source>
</reference>
<dbReference type="AlphaFoldDB" id="A0A0W0IG14"/>
<evidence type="ECO:0000313" key="1">
    <source>
        <dbReference type="EMBL" id="KTB72051.1"/>
    </source>
</evidence>
<keyword evidence="2" id="KW-1185">Reference proteome</keyword>
<name>A0A0W0IG14_PSEVI</name>